<dbReference type="Gene3D" id="3.40.50.2000">
    <property type="entry name" value="Glycogen Phosphorylase B"/>
    <property type="match status" value="2"/>
</dbReference>
<keyword evidence="6" id="KW-1185">Reference proteome</keyword>
<reference evidence="6" key="1">
    <citation type="journal article" date="2019" name="Int. J. Syst. Evol. Microbiol.">
        <title>The Global Catalogue of Microorganisms (GCM) 10K type strain sequencing project: providing services to taxonomists for standard genome sequencing and annotation.</title>
        <authorList>
            <consortium name="The Broad Institute Genomics Platform"/>
            <consortium name="The Broad Institute Genome Sequencing Center for Infectious Disease"/>
            <person name="Wu L."/>
            <person name="Ma J."/>
        </authorList>
    </citation>
    <scope>NUCLEOTIDE SEQUENCE [LARGE SCALE GENOMIC DNA]</scope>
    <source>
        <strain evidence="6">JCM 3367</strain>
    </source>
</reference>
<evidence type="ECO:0008006" key="7">
    <source>
        <dbReference type="Google" id="ProtNLM"/>
    </source>
</evidence>
<keyword evidence="2" id="KW-0808">Transferase</keyword>
<keyword evidence="1" id="KW-0328">Glycosyltransferase</keyword>
<evidence type="ECO:0000259" key="4">
    <source>
        <dbReference type="Pfam" id="PF13439"/>
    </source>
</evidence>
<dbReference type="Pfam" id="PF13439">
    <property type="entry name" value="Glyco_transf_4"/>
    <property type="match status" value="1"/>
</dbReference>
<dbReference type="InterPro" id="IPR028098">
    <property type="entry name" value="Glyco_trans_4-like_N"/>
</dbReference>
<dbReference type="PANTHER" id="PTHR12526:SF600">
    <property type="entry name" value="GLYCOSYL TRANSFERASE GROUP 1"/>
    <property type="match status" value="1"/>
</dbReference>
<evidence type="ECO:0000256" key="1">
    <source>
        <dbReference type="ARBA" id="ARBA00022676"/>
    </source>
</evidence>
<dbReference type="SUPFAM" id="SSF53756">
    <property type="entry name" value="UDP-Glycosyltransferase/glycogen phosphorylase"/>
    <property type="match status" value="1"/>
</dbReference>
<dbReference type="Proteomes" id="UP001499978">
    <property type="component" value="Unassembled WGS sequence"/>
</dbReference>
<sequence length="555" mass="62434">MAADTVQPEVQAEGGRRGRLVMLVDNAVNGDSRVQKLARSAAELGWDVTLLGRSPTAEPQTWKLGEAKVRLLPMPRLMSKRRHEYRRAMLRWPLAYPPTGIPTQRAAAVRAWRADIDLRVKLLDIAQRSGKESAADQRWRRRWLYLERVACGVRRRWTSARRRMLTLARGRRQLTSPWDRLYTWFWLTVSKERAWRKLEPSLWDYEFAYGPVIDELAPDLIHANDFRMLGVGARAKIRALAGRQHRTELVWDAHEFLPGIKPWAANARWKPGHLAHEREYAPYADAVMTVSPALSELLRDAYRLPEMPSVVLNAPAVDHDPEPHVGVLTASLRQQCGISSETPLMVYSGVAAEQRGLATMVEAMPQLDGVHVALVVNHPDGKLVADLVDRARTLGVADRLHPLPYVPHWQVVGFLSGADVGVIPIHHWPNHEIALITKFFEYSHARLPLVVSDVKTMAETVRATGQGEVFRAKDVADFVRAVRAILADPRRYRAAYDTPGLLEGWTWEAQVRVLDEVYSRLCPPGVPAADDATVADHFPVAANHTIGDVAVRPRG</sequence>
<dbReference type="EMBL" id="BAAARY010000005">
    <property type="protein sequence ID" value="GAA2519079.1"/>
    <property type="molecule type" value="Genomic_DNA"/>
</dbReference>
<protein>
    <recommendedName>
        <fullName evidence="7">Glycosyltransferase</fullName>
    </recommendedName>
</protein>
<evidence type="ECO:0000313" key="6">
    <source>
        <dbReference type="Proteomes" id="UP001499978"/>
    </source>
</evidence>
<evidence type="ECO:0000256" key="2">
    <source>
        <dbReference type="ARBA" id="ARBA00022679"/>
    </source>
</evidence>
<accession>A0ABP6AN60</accession>
<feature type="domain" description="Glycosyltransferase subfamily 4-like N-terminal" evidence="4">
    <location>
        <begin position="190"/>
        <end position="311"/>
    </location>
</feature>
<dbReference type="Pfam" id="PF00534">
    <property type="entry name" value="Glycos_transf_1"/>
    <property type="match status" value="1"/>
</dbReference>
<evidence type="ECO:0000313" key="5">
    <source>
        <dbReference type="EMBL" id="GAA2519079.1"/>
    </source>
</evidence>
<comment type="caution">
    <text evidence="5">The sequence shown here is derived from an EMBL/GenBank/DDBJ whole genome shotgun (WGS) entry which is preliminary data.</text>
</comment>
<dbReference type="CDD" id="cd03801">
    <property type="entry name" value="GT4_PimA-like"/>
    <property type="match status" value="1"/>
</dbReference>
<evidence type="ECO:0000259" key="3">
    <source>
        <dbReference type="Pfam" id="PF00534"/>
    </source>
</evidence>
<organism evidence="5 6">
    <name type="scientific">Pilimelia columellifera subsp. columellifera</name>
    <dbReference type="NCBI Taxonomy" id="706583"/>
    <lineage>
        <taxon>Bacteria</taxon>
        <taxon>Bacillati</taxon>
        <taxon>Actinomycetota</taxon>
        <taxon>Actinomycetes</taxon>
        <taxon>Micromonosporales</taxon>
        <taxon>Micromonosporaceae</taxon>
        <taxon>Pilimelia</taxon>
    </lineage>
</organism>
<dbReference type="InterPro" id="IPR001296">
    <property type="entry name" value="Glyco_trans_1"/>
</dbReference>
<name>A0ABP6AN60_9ACTN</name>
<proteinExistence type="predicted"/>
<gene>
    <name evidence="5" type="ORF">GCM10010201_15190</name>
</gene>
<dbReference type="PANTHER" id="PTHR12526">
    <property type="entry name" value="GLYCOSYLTRANSFERASE"/>
    <property type="match status" value="1"/>
</dbReference>
<feature type="domain" description="Glycosyl transferase family 1" evidence="3">
    <location>
        <begin position="332"/>
        <end position="493"/>
    </location>
</feature>